<evidence type="ECO:0008006" key="6">
    <source>
        <dbReference type="Google" id="ProtNLM"/>
    </source>
</evidence>
<dbReference type="eggNOG" id="COG5598">
    <property type="taxonomic scope" value="Bacteria"/>
</dbReference>
<evidence type="ECO:0000256" key="1">
    <source>
        <dbReference type="ARBA" id="ARBA00007137"/>
    </source>
</evidence>
<sequence>MNQIQANIRVLSDDEIVRIHNTSMRILSEIGLHVPNEIVCGMAQKLGAKVDGETVRIPAEALEPILALARAGDHAFAASGQTVRKISGNVSTQIFVFDEQTGTRRQGTMQDVRDGIALIEGLPNIARSNAVVMPSDVPMPDLLSFREIYKHARKDGGTYILSDRSAPYILQMAQVMGRTVSYLLDTVSPLGFTRESLEIALQFAAAGMPLDMTPLVMAGSTAPVTLAGALAQQNAEVLGSLFIIYAMTGKIAKYVGSAHSNDLMHSMMCSFGSPNQALFGIATAQMAAFYGLTSGSNSGLTDALYPDFQAGFEKSFSAVCSVLAGSDAIGGQGIVGADQGFSFAQLVLDDAWLDAFNYTLQGFTVDEDTLGFESIEEVGIGGNFLSEWHTVEYMRASWWKHDLFPRQTFQDGEPIQTARQRAQERAQAIIAENRTDEPVIDGAQCAMLDKIVQDALDHLDA</sequence>
<dbReference type="EMBL" id="AQOB01000017">
    <property type="protein sequence ID" value="EOQ35263.1"/>
    <property type="molecule type" value="Genomic_DNA"/>
</dbReference>
<evidence type="ECO:0000256" key="3">
    <source>
        <dbReference type="ARBA" id="ARBA00022679"/>
    </source>
</evidence>
<evidence type="ECO:0000313" key="4">
    <source>
        <dbReference type="EMBL" id="EOQ35263.1"/>
    </source>
</evidence>
<dbReference type="AlphaFoldDB" id="R8VRU4"/>
<protein>
    <recommendedName>
        <fullName evidence="6">Trimethylamine methyltransferase</fullName>
    </recommendedName>
</protein>
<gene>
    <name evidence="4" type="ORF">HMPREF1526_03152</name>
</gene>
<dbReference type="OrthoDB" id="5418352at2"/>
<dbReference type="InterPro" id="IPR038601">
    <property type="entry name" value="MttB-like_sf"/>
</dbReference>
<dbReference type="HOGENOM" id="CLU_033581_0_0_9"/>
<dbReference type="GO" id="GO:0015948">
    <property type="term" value="P:methanogenesis"/>
    <property type="evidence" value="ECO:0007669"/>
    <property type="project" value="InterPro"/>
</dbReference>
<comment type="similarity">
    <text evidence="1">Belongs to the trimethylamine methyltransferase family.</text>
</comment>
<comment type="caution">
    <text evidence="4">The sequence shown here is derived from an EMBL/GenBank/DDBJ whole genome shotgun (WGS) entry which is preliminary data.</text>
</comment>
<dbReference type="Pfam" id="PF06253">
    <property type="entry name" value="MTTB"/>
    <property type="match status" value="1"/>
</dbReference>
<evidence type="ECO:0000313" key="5">
    <source>
        <dbReference type="Proteomes" id="UP000013981"/>
    </source>
</evidence>
<dbReference type="GO" id="GO:0032259">
    <property type="term" value="P:methylation"/>
    <property type="evidence" value="ECO:0007669"/>
    <property type="project" value="UniProtKB-KW"/>
</dbReference>
<dbReference type="InterPro" id="IPR010426">
    <property type="entry name" value="MTTB_MeTrfase"/>
</dbReference>
<dbReference type="Gene3D" id="3.20.20.480">
    <property type="entry name" value="Trimethylamine methyltransferase-like"/>
    <property type="match status" value="1"/>
</dbReference>
<dbReference type="PATRIC" id="fig|1203606.4.peg.3108"/>
<keyword evidence="5" id="KW-1185">Reference proteome</keyword>
<proteinExistence type="inferred from homology"/>
<name>R8VRU4_9FIRM</name>
<accession>R8VRU4</accession>
<evidence type="ECO:0000256" key="2">
    <source>
        <dbReference type="ARBA" id="ARBA00022603"/>
    </source>
</evidence>
<keyword evidence="3" id="KW-0808">Transferase</keyword>
<reference evidence="4 5" key="1">
    <citation type="submission" date="2013-01" db="EMBL/GenBank/DDBJ databases">
        <title>The Genome Sequence of Butyricicoccus pullicaecorum 1.2.</title>
        <authorList>
            <consortium name="The Broad Institute Genome Sequencing Platform"/>
            <person name="Earl A."/>
            <person name="Ward D."/>
            <person name="Feldgarden M."/>
            <person name="Gevers D."/>
            <person name="Van Immerseel F."/>
            <person name="Eeckhaut V."/>
            <person name="Walker B."/>
            <person name="Young S.K."/>
            <person name="Zeng Q."/>
            <person name="Gargeya S."/>
            <person name="Fitzgerald M."/>
            <person name="Haas B."/>
            <person name="Abouelleil A."/>
            <person name="Alvarado L."/>
            <person name="Arachchi H.M."/>
            <person name="Berlin A.M."/>
            <person name="Chapman S.B."/>
            <person name="Dewar J."/>
            <person name="Goldberg J."/>
            <person name="Griggs A."/>
            <person name="Gujja S."/>
            <person name="Hansen M."/>
            <person name="Howarth C."/>
            <person name="Imamovic A."/>
            <person name="Larimer J."/>
            <person name="McCowan C."/>
            <person name="Murphy C."/>
            <person name="Neiman D."/>
            <person name="Pearson M."/>
            <person name="Priest M."/>
            <person name="Roberts A."/>
            <person name="Saif S."/>
            <person name="Shea T."/>
            <person name="Sisk P."/>
            <person name="Sykes S."/>
            <person name="Wortman J."/>
            <person name="Nusbaum C."/>
            <person name="Birren B."/>
        </authorList>
    </citation>
    <scope>NUCLEOTIDE SEQUENCE [LARGE SCALE GENOMIC DNA]</scope>
    <source>
        <strain evidence="4 5">1.2</strain>
    </source>
</reference>
<keyword evidence="2" id="KW-0489">Methyltransferase</keyword>
<dbReference type="Proteomes" id="UP000013981">
    <property type="component" value="Unassembled WGS sequence"/>
</dbReference>
<dbReference type="RefSeq" id="WP_016149232.1">
    <property type="nucleotide sequence ID" value="NZ_KB976106.1"/>
</dbReference>
<dbReference type="GO" id="GO:0008168">
    <property type="term" value="F:methyltransferase activity"/>
    <property type="evidence" value="ECO:0007669"/>
    <property type="project" value="UniProtKB-KW"/>
</dbReference>
<organism evidence="4 5">
    <name type="scientific">Butyricicoccus pullicaecorum 1.2</name>
    <dbReference type="NCBI Taxonomy" id="1203606"/>
    <lineage>
        <taxon>Bacteria</taxon>
        <taxon>Bacillati</taxon>
        <taxon>Bacillota</taxon>
        <taxon>Clostridia</taxon>
        <taxon>Eubacteriales</taxon>
        <taxon>Butyricicoccaceae</taxon>
        <taxon>Butyricicoccus</taxon>
    </lineage>
</organism>